<feature type="domain" description="DUF1707" evidence="1">
    <location>
        <begin position="9"/>
        <end position="61"/>
    </location>
</feature>
<evidence type="ECO:0000259" key="1">
    <source>
        <dbReference type="Pfam" id="PF08044"/>
    </source>
</evidence>
<organism evidence="2 3">
    <name type="scientific">Natronosporangium hydrolyticum</name>
    <dbReference type="NCBI Taxonomy" id="2811111"/>
    <lineage>
        <taxon>Bacteria</taxon>
        <taxon>Bacillati</taxon>
        <taxon>Actinomycetota</taxon>
        <taxon>Actinomycetes</taxon>
        <taxon>Micromonosporales</taxon>
        <taxon>Micromonosporaceae</taxon>
        <taxon>Natronosporangium</taxon>
    </lineage>
</organism>
<evidence type="ECO:0000313" key="2">
    <source>
        <dbReference type="EMBL" id="QSB15013.1"/>
    </source>
</evidence>
<dbReference type="Pfam" id="PF08044">
    <property type="entry name" value="DUF1707"/>
    <property type="match status" value="1"/>
</dbReference>
<reference evidence="2" key="1">
    <citation type="submission" date="2021-02" db="EMBL/GenBank/DDBJ databases">
        <title>Natrosporangium hydrolyticum gen. nov., sp. nov, a haloalkaliphilic actinobacterium from a soda solonchak soil.</title>
        <authorList>
            <person name="Sorokin D.Y."/>
            <person name="Khijniak T.V."/>
            <person name="Zakharycheva A.P."/>
            <person name="Boueva O.V."/>
            <person name="Ariskina E.V."/>
            <person name="Hahnke R.L."/>
            <person name="Bunk B."/>
            <person name="Sproer C."/>
            <person name="Schumann P."/>
            <person name="Evtushenko L.I."/>
            <person name="Kublanov I.V."/>
        </authorList>
    </citation>
    <scope>NUCLEOTIDE SEQUENCE</scope>
    <source>
        <strain evidence="2">DSM 106523</strain>
    </source>
</reference>
<dbReference type="PANTHER" id="PTHR40763">
    <property type="entry name" value="MEMBRANE PROTEIN-RELATED"/>
    <property type="match status" value="1"/>
</dbReference>
<keyword evidence="3" id="KW-1185">Reference proteome</keyword>
<dbReference type="KEGG" id="nhy:JQS43_01070"/>
<protein>
    <submittedName>
        <fullName evidence="2">DUF1707 domain-containing protein</fullName>
    </submittedName>
</protein>
<dbReference type="RefSeq" id="WP_239677179.1">
    <property type="nucleotide sequence ID" value="NZ_CP070499.1"/>
</dbReference>
<dbReference type="EMBL" id="CP070499">
    <property type="protein sequence ID" value="QSB15013.1"/>
    <property type="molecule type" value="Genomic_DNA"/>
</dbReference>
<dbReference type="AlphaFoldDB" id="A0A895YI31"/>
<sequence>MDEQPRPELRISDADRDRAVQRLNDAVTEGRLTMAEFDERVAAVLRARTASEVAPHLADLPGPGGGASGAGEQPGTAVAPAYGEIRTTASTVKRESRWLVPQRLSVNSKAGTVKLDFTEAVIRSRVVELALDVYAGTVVLVLPPEASVNVEGLEAGMFASSVKIRKIATSSEPTGHPHIVVSGRQWAGTLLVRQQRRFLHWRW</sequence>
<evidence type="ECO:0000313" key="3">
    <source>
        <dbReference type="Proteomes" id="UP000662857"/>
    </source>
</evidence>
<dbReference type="InterPro" id="IPR012551">
    <property type="entry name" value="DUF1707_SHOCT-like"/>
</dbReference>
<dbReference type="PANTHER" id="PTHR40763:SF5">
    <property type="entry name" value="MEMBRANE PROTEIN"/>
    <property type="match status" value="1"/>
</dbReference>
<name>A0A895YI31_9ACTN</name>
<gene>
    <name evidence="2" type="ORF">JQS43_01070</name>
</gene>
<dbReference type="Proteomes" id="UP000662857">
    <property type="component" value="Chromosome"/>
</dbReference>
<proteinExistence type="predicted"/>
<accession>A0A895YI31</accession>